<dbReference type="Proteomes" id="UP001162087">
    <property type="component" value="Chromosome 7"/>
</dbReference>
<dbReference type="Gene3D" id="1.10.472.10">
    <property type="entry name" value="Cyclin-like"/>
    <property type="match status" value="1"/>
</dbReference>
<reference evidence="1" key="1">
    <citation type="submission" date="2022-10" db="EMBL/GenBank/DDBJ databases">
        <authorList>
            <person name="Byrne P K."/>
        </authorList>
    </citation>
    <scope>NUCLEOTIDE SEQUENCE</scope>
    <source>
        <strain evidence="1">IFO1802</strain>
    </source>
</reference>
<name>A0AA35NT73_SACK1</name>
<dbReference type="PANTHER" id="PTHR15615">
    <property type="match status" value="1"/>
</dbReference>
<organism evidence="1 2">
    <name type="scientific">Saccharomyces kudriavzevii (strain ATCC MYA-4449 / AS 2.2408 / CBS 8840 / NBRC 1802 / NCYC 2889)</name>
    <name type="common">Yeast</name>
    <dbReference type="NCBI Taxonomy" id="226230"/>
    <lineage>
        <taxon>Eukaryota</taxon>
        <taxon>Fungi</taxon>
        <taxon>Dikarya</taxon>
        <taxon>Ascomycota</taxon>
        <taxon>Saccharomycotina</taxon>
        <taxon>Saccharomycetes</taxon>
        <taxon>Saccharomycetales</taxon>
        <taxon>Saccharomycetaceae</taxon>
        <taxon>Saccharomyces</taxon>
    </lineage>
</organism>
<dbReference type="SUPFAM" id="SSF47954">
    <property type="entry name" value="Cyclin-like"/>
    <property type="match status" value="1"/>
</dbReference>
<dbReference type="InterPro" id="IPR036915">
    <property type="entry name" value="Cyclin-like_sf"/>
</dbReference>
<keyword evidence="2" id="KW-1185">Reference proteome</keyword>
<dbReference type="GO" id="GO:0016538">
    <property type="term" value="F:cyclin-dependent protein serine/threonine kinase regulator activity"/>
    <property type="evidence" value="ECO:0007669"/>
    <property type="project" value="TreeGrafter"/>
</dbReference>
<dbReference type="InterPro" id="IPR013922">
    <property type="entry name" value="Cyclin_PHO80-like"/>
</dbReference>
<proteinExistence type="predicted"/>
<dbReference type="PANTHER" id="PTHR15615:SF123">
    <property type="entry name" value="PHO85 CYCLIN-10-RELATED"/>
    <property type="match status" value="1"/>
</dbReference>
<evidence type="ECO:0000313" key="2">
    <source>
        <dbReference type="Proteomes" id="UP001162087"/>
    </source>
</evidence>
<dbReference type="OrthoDB" id="5304883at2759"/>
<dbReference type="CDD" id="cd20558">
    <property type="entry name" value="CYCLIN_ScPCL7-like"/>
    <property type="match status" value="1"/>
</dbReference>
<evidence type="ECO:0000313" key="1">
    <source>
        <dbReference type="EMBL" id="CAI4061664.1"/>
    </source>
</evidence>
<dbReference type="GO" id="GO:0005634">
    <property type="term" value="C:nucleus"/>
    <property type="evidence" value="ECO:0007669"/>
    <property type="project" value="TreeGrafter"/>
</dbReference>
<accession>A0AA35NT73</accession>
<dbReference type="GO" id="GO:0000307">
    <property type="term" value="C:cyclin-dependent protein kinase holoenzyme complex"/>
    <property type="evidence" value="ECO:0007669"/>
    <property type="project" value="UniProtKB-ARBA"/>
</dbReference>
<protein>
    <submittedName>
        <fullName evidence="1">Uncharacterized protein</fullName>
    </submittedName>
</protein>
<dbReference type="EMBL" id="OX365902">
    <property type="protein sequence ID" value="CAI4061664.1"/>
    <property type="molecule type" value="Genomic_DNA"/>
</dbReference>
<sequence>MELTTSNSTDVEGFDDCSVRSVSLGIVDDCNASFDLPLKPKFLQSENFSDLTSEWEPSRPSTPGPSTSKTDKVQPQDTTDTQKNKINVEQLLRSANEMNNYLAQNIDDINNFQVGLLNGGKGLYSSMADDSSAFINGTNMSSTPNFELSDDELEDTTGCTSSIFDRDLLRQQSGLNIPRRKSPLFRHLNASFEMEDTTDFEERNVEAFNFSECSSVTSFDVGGLHIRPPHGEEENREKADFGSENPLLLGIPDNAEVPYISVDDALANFSETIELLLKLSDDEKCTISKNDVEKKEYANFYMKSKPSLSSVDFLRRIQDKCEYEPAVYLVATFLMDTLFLTRNERNNNALQLKLKLQEKEVHRVIIASVRLSTKLLEDFVHSHEYFSKVCGVSKRLLSKLEISLLVCLCNNELMIGNKKLAAAQLVLNELRASL</sequence>
<dbReference type="GO" id="GO:0019901">
    <property type="term" value="F:protein kinase binding"/>
    <property type="evidence" value="ECO:0007669"/>
    <property type="project" value="InterPro"/>
</dbReference>
<gene>
    <name evidence="1" type="primary">SKDI07G1260</name>
    <name evidence="1" type="ORF">SKDI_07G1260</name>
</gene>
<dbReference type="Pfam" id="PF08613">
    <property type="entry name" value="Cyclin"/>
    <property type="match status" value="1"/>
</dbReference>